<evidence type="ECO:0000313" key="2">
    <source>
        <dbReference type="Proteomes" id="UP000244892"/>
    </source>
</evidence>
<organism evidence="1 2">
    <name type="scientific">Aquabacterium olei</name>
    <dbReference type="NCBI Taxonomy" id="1296669"/>
    <lineage>
        <taxon>Bacteria</taxon>
        <taxon>Pseudomonadati</taxon>
        <taxon>Pseudomonadota</taxon>
        <taxon>Betaproteobacteria</taxon>
        <taxon>Burkholderiales</taxon>
        <taxon>Aquabacterium</taxon>
    </lineage>
</organism>
<reference evidence="1 2" key="1">
    <citation type="submission" date="2018-05" db="EMBL/GenBank/DDBJ databases">
        <title>complete genome sequence of Aquabacterium olei NBRC 110486.</title>
        <authorList>
            <person name="Tang B."/>
            <person name="Chang J."/>
            <person name="Zhang L."/>
            <person name="Yang H."/>
        </authorList>
    </citation>
    <scope>NUCLEOTIDE SEQUENCE [LARGE SCALE GENOMIC DNA]</scope>
    <source>
        <strain evidence="1 2">NBRC 110486</strain>
    </source>
</reference>
<protein>
    <recommendedName>
        <fullName evidence="3">Phytoene synthase</fullName>
    </recommendedName>
</protein>
<proteinExistence type="predicted"/>
<dbReference type="Pfam" id="PF00494">
    <property type="entry name" value="SQS_PSY"/>
    <property type="match status" value="1"/>
</dbReference>
<dbReference type="InterPro" id="IPR008949">
    <property type="entry name" value="Isoprenoid_synthase_dom_sf"/>
</dbReference>
<keyword evidence="2" id="KW-1185">Reference proteome</keyword>
<dbReference type="SUPFAM" id="SSF48576">
    <property type="entry name" value="Terpenoid synthases"/>
    <property type="match status" value="1"/>
</dbReference>
<dbReference type="OrthoDB" id="9807580at2"/>
<dbReference type="Gene3D" id="1.10.600.10">
    <property type="entry name" value="Farnesyl Diphosphate Synthase"/>
    <property type="match status" value="1"/>
</dbReference>
<evidence type="ECO:0000313" key="1">
    <source>
        <dbReference type="EMBL" id="AWI53766.1"/>
    </source>
</evidence>
<gene>
    <name evidence="1" type="ORF">DEH84_10215</name>
</gene>
<dbReference type="Proteomes" id="UP000244892">
    <property type="component" value="Chromosome"/>
</dbReference>
<dbReference type="AlphaFoldDB" id="A0A2U8FU48"/>
<evidence type="ECO:0008006" key="3">
    <source>
        <dbReference type="Google" id="ProtNLM"/>
    </source>
</evidence>
<dbReference type="RefSeq" id="WP_109036765.1">
    <property type="nucleotide sequence ID" value="NZ_CP029210.1"/>
</dbReference>
<accession>A0A2U8FU48</accession>
<sequence length="287" mass="31316">MPSIAPSSPFPRPGSSLAATLALVPVRRRPASAIWLNWWHEVSAIPYAVSDPGVAETKLRWWQQQVHGAAQHGQAEHPLLKAWLALPLEDRGLQDWSLWLGQIDALLGLLQQTRWLDQATMLRHIDGSTGRACEGAALVLGASDTDATRAAGRQIGRGLRLTHQLARLGQDARAGWVHVPIDTLQAHAVRAHELTKPGAQPPAGWSGLLAALHAQAADALQQGLALVRALPAADRRALRPLVALARMHLALIDEVRTHGDRVLHERIMLTPLRKSWIALRAGWGWLS</sequence>
<name>A0A2U8FU48_9BURK</name>
<dbReference type="InterPro" id="IPR002060">
    <property type="entry name" value="Squ/phyt_synthse"/>
</dbReference>
<dbReference type="EMBL" id="CP029210">
    <property type="protein sequence ID" value="AWI53766.1"/>
    <property type="molecule type" value="Genomic_DNA"/>
</dbReference>
<dbReference type="KEGG" id="aon:DEH84_10215"/>